<gene>
    <name evidence="2" type="ORF">S03H2_43517</name>
</gene>
<dbReference type="Pfam" id="PF12773">
    <property type="entry name" value="DZR"/>
    <property type="match status" value="1"/>
</dbReference>
<evidence type="ECO:0000313" key="2">
    <source>
        <dbReference type="EMBL" id="GAH71020.1"/>
    </source>
</evidence>
<dbReference type="Gene3D" id="4.10.1060.50">
    <property type="match status" value="1"/>
</dbReference>
<reference evidence="2" key="1">
    <citation type="journal article" date="2014" name="Front. Microbiol.">
        <title>High frequency of phylogenetically diverse reductive dehalogenase-homologous genes in deep subseafloor sedimentary metagenomes.</title>
        <authorList>
            <person name="Kawai M."/>
            <person name="Futagami T."/>
            <person name="Toyoda A."/>
            <person name="Takaki Y."/>
            <person name="Nishi S."/>
            <person name="Hori S."/>
            <person name="Arai W."/>
            <person name="Tsubouchi T."/>
            <person name="Morono Y."/>
            <person name="Uchiyama I."/>
            <person name="Ito T."/>
            <person name="Fujiyama A."/>
            <person name="Inagaki F."/>
            <person name="Takami H."/>
        </authorList>
    </citation>
    <scope>NUCLEOTIDE SEQUENCE</scope>
    <source>
        <strain evidence="2">Expedition CK06-06</strain>
    </source>
</reference>
<proteinExistence type="predicted"/>
<feature type="domain" description="DZANK-type" evidence="1">
    <location>
        <begin position="2"/>
        <end position="49"/>
    </location>
</feature>
<dbReference type="EMBL" id="BARU01027153">
    <property type="protein sequence ID" value="GAH71020.1"/>
    <property type="molecule type" value="Genomic_DNA"/>
</dbReference>
<protein>
    <recommendedName>
        <fullName evidence="1">DZANK-type domain-containing protein</fullName>
    </recommendedName>
</protein>
<name>X1IP63_9ZZZZ</name>
<sequence>GESKFCEQCGQKLGDVITPNAPTKMEKGKFCPECGIEVNPNAKFCFRCGTQL</sequence>
<feature type="non-terminal residue" evidence="2">
    <location>
        <position position="1"/>
    </location>
</feature>
<accession>X1IP63</accession>
<dbReference type="InterPro" id="IPR038587">
    <property type="entry name" value="Ribosomal_eL40_sf"/>
</dbReference>
<dbReference type="AlphaFoldDB" id="X1IP63"/>
<evidence type="ECO:0000259" key="1">
    <source>
        <dbReference type="Pfam" id="PF12773"/>
    </source>
</evidence>
<comment type="caution">
    <text evidence="2">The sequence shown here is derived from an EMBL/GenBank/DDBJ whole genome shotgun (WGS) entry which is preliminary data.</text>
</comment>
<dbReference type="InterPro" id="IPR025874">
    <property type="entry name" value="DZR"/>
</dbReference>
<organism evidence="2">
    <name type="scientific">marine sediment metagenome</name>
    <dbReference type="NCBI Taxonomy" id="412755"/>
    <lineage>
        <taxon>unclassified sequences</taxon>
        <taxon>metagenomes</taxon>
        <taxon>ecological metagenomes</taxon>
    </lineage>
</organism>